<evidence type="ECO:0000313" key="2">
    <source>
        <dbReference type="Proteomes" id="UP001142400"/>
    </source>
</evidence>
<name>A0A9X2M698_STRMQ</name>
<dbReference type="EMBL" id="JANIIC010000093">
    <property type="protein sequence ID" value="MCQ8835836.1"/>
    <property type="molecule type" value="Genomic_DNA"/>
</dbReference>
<evidence type="ECO:0000313" key="1">
    <source>
        <dbReference type="EMBL" id="MCQ8835836.1"/>
    </source>
</evidence>
<accession>A0A9X2M698</accession>
<feature type="non-terminal residue" evidence="1">
    <location>
        <position position="53"/>
    </location>
</feature>
<sequence length="53" mass="5971">MTCPNEPRPAAVRERHYPTDTTDAEWAVLEPLLPVPACRLPAGGRPEKHPRRN</sequence>
<proteinExistence type="predicted"/>
<keyword evidence="2" id="KW-1185">Reference proteome</keyword>
<protein>
    <submittedName>
        <fullName evidence="1">Transposase</fullName>
    </submittedName>
</protein>
<dbReference type="Proteomes" id="UP001142400">
    <property type="component" value="Unassembled WGS sequence"/>
</dbReference>
<dbReference type="AlphaFoldDB" id="A0A9X2M698"/>
<organism evidence="1 2">
    <name type="scientific">Streptomyces malaysiensis subsp. samsunensis</name>
    <dbReference type="NCBI Taxonomy" id="459658"/>
    <lineage>
        <taxon>Bacteria</taxon>
        <taxon>Bacillati</taxon>
        <taxon>Actinomycetota</taxon>
        <taxon>Actinomycetes</taxon>
        <taxon>Kitasatosporales</taxon>
        <taxon>Streptomycetaceae</taxon>
        <taxon>Streptomyces</taxon>
        <taxon>Streptomyces violaceusniger group</taxon>
    </lineage>
</organism>
<comment type="caution">
    <text evidence="1">The sequence shown here is derived from an EMBL/GenBank/DDBJ whole genome shotgun (WGS) entry which is preliminary data.</text>
</comment>
<reference evidence="1" key="1">
    <citation type="submission" date="2022-06" db="EMBL/GenBank/DDBJ databases">
        <title>WGS of actinobacteria.</title>
        <authorList>
            <person name="Thawai C."/>
        </authorList>
    </citation>
    <scope>NUCLEOTIDE SEQUENCE</scope>
    <source>
        <strain evidence="1">DSM 42010</strain>
    </source>
</reference>
<gene>
    <name evidence="1" type="ORF">NQU54_44195</name>
</gene>